<comment type="caution">
    <text evidence="2">The sequence shown here is derived from an EMBL/GenBank/DDBJ whole genome shotgun (WGS) entry which is preliminary data.</text>
</comment>
<keyword evidence="1" id="KW-0812">Transmembrane</keyword>
<accession>A0A920CGM7</accession>
<organism evidence="2 3">
    <name type="scientific">Paenibacillus antibioticophila</name>
    <dbReference type="NCBI Taxonomy" id="1274374"/>
    <lineage>
        <taxon>Bacteria</taxon>
        <taxon>Bacillati</taxon>
        <taxon>Bacillota</taxon>
        <taxon>Bacilli</taxon>
        <taxon>Bacillales</taxon>
        <taxon>Paenibacillaceae</taxon>
        <taxon>Paenibacillus</taxon>
    </lineage>
</organism>
<evidence type="ECO:0000256" key="1">
    <source>
        <dbReference type="SAM" id="Phobius"/>
    </source>
</evidence>
<keyword evidence="1" id="KW-0472">Membrane</keyword>
<keyword evidence="1" id="KW-1133">Transmembrane helix</keyword>
<dbReference type="EMBL" id="BORR01000022">
    <property type="protein sequence ID" value="GIO39491.1"/>
    <property type="molecule type" value="Genomic_DNA"/>
</dbReference>
<gene>
    <name evidence="2" type="ORF">J41TS12_43520</name>
</gene>
<evidence type="ECO:0000313" key="3">
    <source>
        <dbReference type="Proteomes" id="UP000681162"/>
    </source>
</evidence>
<sequence length="174" mass="20095">MEGSAILNNLKNRRTFIILILVTGTLYFFLGDMGNYMSKTKLNKEILVNQISSTDMSKAQYTRKGSGAFIDWIRVNLNQNEINNVVNWINSVSDSDIIELKQIPSNTSISAGIVFRLKNRKEIRIQYDLEKIYITRTDIRTGQVVYTINQDDLKSFFDKQLKGFYFGEDKVEKS</sequence>
<dbReference type="Proteomes" id="UP000681162">
    <property type="component" value="Unassembled WGS sequence"/>
</dbReference>
<protein>
    <submittedName>
        <fullName evidence="2">Uncharacterized protein</fullName>
    </submittedName>
</protein>
<reference evidence="2 3" key="1">
    <citation type="submission" date="2021-03" db="EMBL/GenBank/DDBJ databases">
        <title>Antimicrobial resistance genes in bacteria isolated from Japanese honey, and their potential for conferring macrolide and lincosamide resistance in the American foulbrood pathogen Paenibacillus larvae.</title>
        <authorList>
            <person name="Okamoto M."/>
            <person name="Kumagai M."/>
            <person name="Kanamori H."/>
            <person name="Takamatsu D."/>
        </authorList>
    </citation>
    <scope>NUCLEOTIDE SEQUENCE [LARGE SCALE GENOMIC DNA]</scope>
    <source>
        <strain evidence="2 3">J41TS12</strain>
    </source>
</reference>
<evidence type="ECO:0000313" key="2">
    <source>
        <dbReference type="EMBL" id="GIO39491.1"/>
    </source>
</evidence>
<dbReference type="AlphaFoldDB" id="A0A920CGM7"/>
<proteinExistence type="predicted"/>
<name>A0A920CGM7_9BACL</name>
<feature type="transmembrane region" description="Helical" evidence="1">
    <location>
        <begin position="16"/>
        <end position="34"/>
    </location>
</feature>
<dbReference type="RefSeq" id="WP_249413146.1">
    <property type="nucleotide sequence ID" value="NZ_BORR01000022.1"/>
</dbReference>
<keyword evidence="3" id="KW-1185">Reference proteome</keyword>